<dbReference type="Proteomes" id="UP000585507">
    <property type="component" value="Unassembled WGS sequence"/>
</dbReference>
<dbReference type="AlphaFoldDB" id="A0A7W8U5Y7"/>
<feature type="domain" description="VTT" evidence="2">
    <location>
        <begin position="38"/>
        <end position="136"/>
    </location>
</feature>
<keyword evidence="4" id="KW-1185">Reference proteome</keyword>
<dbReference type="EMBL" id="JACHBK010000001">
    <property type="protein sequence ID" value="MBB5533429.1"/>
    <property type="molecule type" value="Genomic_DNA"/>
</dbReference>
<proteinExistence type="predicted"/>
<dbReference type="PANTHER" id="PTHR42709:SF4">
    <property type="entry name" value="INNER MEMBRANE PROTEIN YQAA"/>
    <property type="match status" value="1"/>
</dbReference>
<evidence type="ECO:0000313" key="4">
    <source>
        <dbReference type="Proteomes" id="UP000585507"/>
    </source>
</evidence>
<comment type="caution">
    <text evidence="3">The sequence shown here is derived from an EMBL/GenBank/DDBJ whole genome shotgun (WGS) entry which is preliminary data.</text>
</comment>
<name>A0A7W8U5Y7_9HYPH</name>
<evidence type="ECO:0000256" key="1">
    <source>
        <dbReference type="SAM" id="Phobius"/>
    </source>
</evidence>
<keyword evidence="1" id="KW-0472">Membrane</keyword>
<feature type="transmembrane region" description="Helical" evidence="1">
    <location>
        <begin position="41"/>
        <end position="61"/>
    </location>
</feature>
<dbReference type="InterPro" id="IPR032816">
    <property type="entry name" value="VTT_dom"/>
</dbReference>
<keyword evidence="1" id="KW-0812">Transmembrane</keyword>
<feature type="transmembrane region" description="Helical" evidence="1">
    <location>
        <begin position="118"/>
        <end position="140"/>
    </location>
</feature>
<evidence type="ECO:0000259" key="2">
    <source>
        <dbReference type="Pfam" id="PF09335"/>
    </source>
</evidence>
<dbReference type="PANTHER" id="PTHR42709">
    <property type="entry name" value="ALKALINE PHOSPHATASE LIKE PROTEIN"/>
    <property type="match status" value="1"/>
</dbReference>
<accession>A0A7W8U5Y7</accession>
<dbReference type="Pfam" id="PF09335">
    <property type="entry name" value="VTT_dom"/>
    <property type="match status" value="1"/>
</dbReference>
<organism evidence="3 4">
    <name type="scientific">Rhizobium giardinii</name>
    <dbReference type="NCBI Taxonomy" id="56731"/>
    <lineage>
        <taxon>Bacteria</taxon>
        <taxon>Pseudomonadati</taxon>
        <taxon>Pseudomonadota</taxon>
        <taxon>Alphaproteobacteria</taxon>
        <taxon>Hyphomicrobiales</taxon>
        <taxon>Rhizobiaceae</taxon>
        <taxon>Rhizobium/Agrobacterium group</taxon>
        <taxon>Rhizobium</taxon>
    </lineage>
</organism>
<gene>
    <name evidence="3" type="ORF">GGD55_000090</name>
</gene>
<evidence type="ECO:0000313" key="3">
    <source>
        <dbReference type="EMBL" id="MBB5533429.1"/>
    </source>
</evidence>
<dbReference type="InterPro" id="IPR051311">
    <property type="entry name" value="DedA_domain"/>
</dbReference>
<keyword evidence="1" id="KW-1133">Transmembrane helix</keyword>
<protein>
    <submittedName>
        <fullName evidence="3">Membrane protein YqaA with SNARE-associated domain</fullName>
    </submittedName>
</protein>
<reference evidence="3 4" key="1">
    <citation type="submission" date="2020-08" db="EMBL/GenBank/DDBJ databases">
        <title>Genomic Encyclopedia of Type Strains, Phase IV (KMG-V): Genome sequencing to study the core and pangenomes of soil and plant-associated prokaryotes.</title>
        <authorList>
            <person name="Whitman W."/>
        </authorList>
    </citation>
    <scope>NUCLEOTIDE SEQUENCE [LARGE SCALE GENOMIC DNA]</scope>
    <source>
        <strain evidence="3 4">SEMIA 4084</strain>
    </source>
</reference>
<sequence length="145" mass="15772">MTIGLLFSVFGAAFLSATLLMGVSEAALVFAAAQPDARLFQLFLAATAGNVLGAAVNFALGRSLLRFEDRRWFPVSPANRRKAEALFDRYGRPVLLFSWLPVIGDPLTLAAGLMRMPFAVFLVYVTIGKAARYAVLLWLWGAFVG</sequence>